<reference evidence="2" key="1">
    <citation type="submission" date="2020-08" db="EMBL/GenBank/DDBJ databases">
        <authorList>
            <person name="Cejkova D."/>
            <person name="Kubasova T."/>
            <person name="Jahodarova E."/>
            <person name="Rychlik I."/>
        </authorList>
    </citation>
    <scope>NUCLEOTIDE SEQUENCE</scope>
    <source>
        <strain evidence="2">An420c</strain>
    </source>
</reference>
<dbReference type="Pfam" id="PF13320">
    <property type="entry name" value="GH123_cat"/>
    <property type="match status" value="1"/>
</dbReference>
<dbReference type="AlphaFoldDB" id="A0A938X2N8"/>
<evidence type="ECO:0000313" key="3">
    <source>
        <dbReference type="Proteomes" id="UP000713880"/>
    </source>
</evidence>
<dbReference type="InterPro" id="IPR025150">
    <property type="entry name" value="GH123_cat"/>
</dbReference>
<dbReference type="EMBL" id="JACJLV010000010">
    <property type="protein sequence ID" value="MBM6826394.1"/>
    <property type="molecule type" value="Genomic_DNA"/>
</dbReference>
<protein>
    <submittedName>
        <fullName evidence="2">DUF4091 domain-containing protein</fullName>
    </submittedName>
</protein>
<organism evidence="2 3">
    <name type="scientific">Mordavella massiliensis</name>
    <dbReference type="NCBI Taxonomy" id="1871024"/>
    <lineage>
        <taxon>Bacteria</taxon>
        <taxon>Bacillati</taxon>
        <taxon>Bacillota</taxon>
        <taxon>Clostridia</taxon>
        <taxon>Eubacteriales</taxon>
        <taxon>Clostridiaceae</taxon>
        <taxon>Mordavella</taxon>
    </lineage>
</organism>
<accession>A0A938X2N8</accession>
<comment type="caution">
    <text evidence="2">The sequence shown here is derived from an EMBL/GenBank/DDBJ whole genome shotgun (WGS) entry which is preliminary data.</text>
</comment>
<evidence type="ECO:0000313" key="2">
    <source>
        <dbReference type="EMBL" id="MBM6826394.1"/>
    </source>
</evidence>
<feature type="domain" description="Glycoside hydrolase 123 catalytic" evidence="1">
    <location>
        <begin position="176"/>
        <end position="504"/>
    </location>
</feature>
<reference evidence="2" key="2">
    <citation type="journal article" date="2021" name="Sci. Rep.">
        <title>The distribution of antibiotic resistance genes in chicken gut microbiota commensals.</title>
        <authorList>
            <person name="Juricova H."/>
            <person name="Matiasovicova J."/>
            <person name="Kubasova T."/>
            <person name="Cejkova D."/>
            <person name="Rychlik I."/>
        </authorList>
    </citation>
    <scope>NUCLEOTIDE SEQUENCE</scope>
    <source>
        <strain evidence="2">An420c</strain>
    </source>
</reference>
<evidence type="ECO:0000259" key="1">
    <source>
        <dbReference type="Pfam" id="PF13320"/>
    </source>
</evidence>
<dbReference type="Proteomes" id="UP000713880">
    <property type="component" value="Unassembled WGS sequence"/>
</dbReference>
<proteinExistence type="predicted"/>
<name>A0A938X2N8_9CLOT</name>
<sequence>MKTQTEINYEMKLLSSLDKVFQDETPVYRPECMKLSALWGETVSYQAAYTGDFFMRERLQVQVVSEIADAVRVRTVEQVPVGRATNGIVDDNYLKTTSGLYPDLLRDLPEDRKVIVCSRQWRSLWIDVKVTDQIPAGDYEIEIRLLKEEEPVCSCIVKLHVIGTALPKQEIMHTEWMHADCLADYYHVPVFSEEHWQILENFFAEYVDRGCNMMLVPLFTSPLDTAIGLERTTTQLVEVEVKDGQYSFGFDKVKRWIDLCRKYGIEYFEMSHLFSQWGAKYAPKVVAKVDGKEEKIFGWHTPAVGEYTNFLHAFLPQLIGKLKEWGIAEHTYFHISDEPREEHLESYRAAKESLGDLLSGFHTFDALSSYEFYKHGLVDKPIPGNNEIEEFLEHGLTDMWTYYCTGQFYEVSNRFMSMPSARNRIYGIQLYKYDIIGILHWGYNFYNTQFSIEHINPYEVTDAGNAFPAGDPFLVYPGKDRHPEESIRMMVHYEALTDLRACKLLESLTSKEHVMELIEEDLTEPLTFRKYPKSDMYLLTLRNRINREIEKFVKDTAKGD</sequence>
<gene>
    <name evidence="2" type="ORF">H6A13_04620</name>
</gene>
<keyword evidence="3" id="KW-1185">Reference proteome</keyword>